<evidence type="ECO:0000256" key="6">
    <source>
        <dbReference type="SAM" id="Phobius"/>
    </source>
</evidence>
<feature type="transmembrane region" description="Helical" evidence="6">
    <location>
        <begin position="135"/>
        <end position="158"/>
    </location>
</feature>
<feature type="transmembrane region" description="Helical" evidence="6">
    <location>
        <begin position="178"/>
        <end position="195"/>
    </location>
</feature>
<evidence type="ECO:0000256" key="1">
    <source>
        <dbReference type="ARBA" id="ARBA00004651"/>
    </source>
</evidence>
<accession>A0A1Y2PFG9</accession>
<feature type="transmembrane region" description="Helical" evidence="6">
    <location>
        <begin position="207"/>
        <end position="227"/>
    </location>
</feature>
<sequence length="289" mass="32384">MSVFKFLKQVFLHFFNSNTFQKGAALAYYAVFSIFPIIIILVSILGLIFGKEAISGEIYNQLQDVLGKEASIQIQAIIKNQHQNHNSVLTTIIGFSTLLLSASGMFGQIHNAFNGVWNLKAKPKNGLIRYFTKHFFSFSLLLLLFFILVISSSINSYLIQFYDSLHTNYKVVLTYEHLASFAVSTVLFSLMFLFLGDAKINFKPMILGGIFTAFLFSLGKIGISYYLGKSHLSTTFGTASILALIMLWVYYTSQILFLGASFVKIYSDFSNAPIQANDNAVLITEHEIS</sequence>
<reference evidence="7 8" key="1">
    <citation type="submission" date="2015-03" db="EMBL/GenBank/DDBJ databases">
        <title>Genome sequence of Tenacibaculum sp. S2-2, isolated from intestinal microbiota of sea cucumber, Apostichopus japonicas.</title>
        <authorList>
            <person name="Shao Z."/>
            <person name="Wang L."/>
            <person name="Li X."/>
        </authorList>
    </citation>
    <scope>NUCLEOTIDE SEQUENCE [LARGE SCALE GENOMIC DNA]</scope>
    <source>
        <strain evidence="7 8">S2-2</strain>
    </source>
</reference>
<protein>
    <submittedName>
        <fullName evidence="7">Uncharacterized protein</fullName>
    </submittedName>
</protein>
<dbReference type="PANTHER" id="PTHR30213">
    <property type="entry name" value="INNER MEMBRANE PROTEIN YHJD"/>
    <property type="match status" value="1"/>
</dbReference>
<dbReference type="NCBIfam" id="TIGR00765">
    <property type="entry name" value="yihY_not_rbn"/>
    <property type="match status" value="1"/>
</dbReference>
<keyword evidence="8" id="KW-1185">Reference proteome</keyword>
<dbReference type="STRING" id="1635173.WH52_00815"/>
<dbReference type="PANTHER" id="PTHR30213:SF1">
    <property type="entry name" value="INNER MEMBRANE PROTEIN YHJD"/>
    <property type="match status" value="1"/>
</dbReference>
<dbReference type="AlphaFoldDB" id="A0A1Y2PFG9"/>
<evidence type="ECO:0000313" key="8">
    <source>
        <dbReference type="Proteomes" id="UP000194221"/>
    </source>
</evidence>
<dbReference type="Proteomes" id="UP000194221">
    <property type="component" value="Unassembled WGS sequence"/>
</dbReference>
<evidence type="ECO:0000256" key="4">
    <source>
        <dbReference type="ARBA" id="ARBA00022989"/>
    </source>
</evidence>
<keyword evidence="5 6" id="KW-0472">Membrane</keyword>
<evidence type="ECO:0000256" key="2">
    <source>
        <dbReference type="ARBA" id="ARBA00022475"/>
    </source>
</evidence>
<dbReference type="GO" id="GO:0005886">
    <property type="term" value="C:plasma membrane"/>
    <property type="evidence" value="ECO:0007669"/>
    <property type="project" value="UniProtKB-SubCell"/>
</dbReference>
<comment type="subcellular location">
    <subcellularLocation>
        <location evidence="1">Cell membrane</location>
        <topology evidence="1">Multi-pass membrane protein</topology>
    </subcellularLocation>
</comment>
<gene>
    <name evidence="7" type="ORF">WH52_00815</name>
</gene>
<organism evidence="7 8">
    <name type="scientific">Tenacibaculum holothuriorum</name>
    <dbReference type="NCBI Taxonomy" id="1635173"/>
    <lineage>
        <taxon>Bacteria</taxon>
        <taxon>Pseudomonadati</taxon>
        <taxon>Bacteroidota</taxon>
        <taxon>Flavobacteriia</taxon>
        <taxon>Flavobacteriales</taxon>
        <taxon>Flavobacteriaceae</taxon>
        <taxon>Tenacibaculum</taxon>
    </lineage>
</organism>
<proteinExistence type="predicted"/>
<dbReference type="InParanoid" id="A0A1Y2PFG9"/>
<keyword evidence="2" id="KW-1003">Cell membrane</keyword>
<dbReference type="InterPro" id="IPR017039">
    <property type="entry name" value="Virul_fac_BrkB"/>
</dbReference>
<name>A0A1Y2PFG9_9FLAO</name>
<dbReference type="PIRSF" id="PIRSF035875">
    <property type="entry name" value="RNase_BN"/>
    <property type="match status" value="1"/>
</dbReference>
<evidence type="ECO:0000313" key="7">
    <source>
        <dbReference type="EMBL" id="OSY89224.1"/>
    </source>
</evidence>
<evidence type="ECO:0000256" key="3">
    <source>
        <dbReference type="ARBA" id="ARBA00022692"/>
    </source>
</evidence>
<dbReference type="Pfam" id="PF03631">
    <property type="entry name" value="Virul_fac_BrkB"/>
    <property type="match status" value="1"/>
</dbReference>
<keyword evidence="3 6" id="KW-0812">Transmembrane</keyword>
<feature type="transmembrane region" description="Helical" evidence="6">
    <location>
        <begin position="26"/>
        <end position="49"/>
    </location>
</feature>
<dbReference type="EMBL" id="LAPZ01000001">
    <property type="protein sequence ID" value="OSY89224.1"/>
    <property type="molecule type" value="Genomic_DNA"/>
</dbReference>
<feature type="transmembrane region" description="Helical" evidence="6">
    <location>
        <begin position="239"/>
        <end position="263"/>
    </location>
</feature>
<comment type="caution">
    <text evidence="7">The sequence shown here is derived from an EMBL/GenBank/DDBJ whole genome shotgun (WGS) entry which is preliminary data.</text>
</comment>
<keyword evidence="4 6" id="KW-1133">Transmembrane helix</keyword>
<evidence type="ECO:0000256" key="5">
    <source>
        <dbReference type="ARBA" id="ARBA00023136"/>
    </source>
</evidence>